<gene>
    <name evidence="4" type="ORF">EXD82_08005</name>
</gene>
<dbReference type="PROSITE" id="PS51781">
    <property type="entry name" value="SH3B"/>
    <property type="match status" value="2"/>
</dbReference>
<proteinExistence type="predicted"/>
<dbReference type="Gene3D" id="2.30.30.40">
    <property type="entry name" value="SH3 Domains"/>
    <property type="match status" value="2"/>
</dbReference>
<name>A0A544QTW9_9FIRM</name>
<dbReference type="SMART" id="SM00047">
    <property type="entry name" value="LYZ2"/>
    <property type="match status" value="1"/>
</dbReference>
<evidence type="ECO:0000259" key="3">
    <source>
        <dbReference type="PROSITE" id="PS51781"/>
    </source>
</evidence>
<keyword evidence="5" id="KW-1185">Reference proteome</keyword>
<dbReference type="InterPro" id="IPR036028">
    <property type="entry name" value="SH3-like_dom_sf"/>
</dbReference>
<reference evidence="4 5" key="1">
    <citation type="submission" date="2019-02" db="EMBL/GenBank/DDBJ databases">
        <title>Peptostreptococcaceae bacterium ZHW00191 nov., a new bacterium isolated from the human gut.</title>
        <authorList>
            <person name="Zhou H.-W."/>
            <person name="Chen X.-J."/>
        </authorList>
    </citation>
    <scope>NUCLEOTIDE SEQUENCE [LARGE SCALE GENOMIC DNA]</scope>
    <source>
        <strain evidence="4 5">ZHW00191</strain>
    </source>
</reference>
<feature type="domain" description="SH3b" evidence="3">
    <location>
        <begin position="115"/>
        <end position="177"/>
    </location>
</feature>
<accession>A0A544QTW9</accession>
<evidence type="ECO:0000313" key="5">
    <source>
        <dbReference type="Proteomes" id="UP000317863"/>
    </source>
</evidence>
<dbReference type="Gene3D" id="1.10.530.10">
    <property type="match status" value="1"/>
</dbReference>
<dbReference type="AlphaFoldDB" id="A0A544QTW9"/>
<dbReference type="PANTHER" id="PTHR34408">
    <property type="entry name" value="FAMILY PROTEIN, PUTATIVE-RELATED"/>
    <property type="match status" value="1"/>
</dbReference>
<dbReference type="SMART" id="SM00287">
    <property type="entry name" value="SH3b"/>
    <property type="match status" value="2"/>
</dbReference>
<dbReference type="InterPro" id="IPR052354">
    <property type="entry name" value="Cell_Wall_Dynamics_Protein"/>
</dbReference>
<evidence type="ECO:0000256" key="1">
    <source>
        <dbReference type="SAM" id="MobiDB-lite"/>
    </source>
</evidence>
<feature type="domain" description="SH3b" evidence="3">
    <location>
        <begin position="38"/>
        <end position="100"/>
    </location>
</feature>
<feature type="signal peptide" evidence="2">
    <location>
        <begin position="1"/>
        <end position="20"/>
    </location>
</feature>
<dbReference type="InterPro" id="IPR002901">
    <property type="entry name" value="MGlyc_endo_b_GlcNAc-like_dom"/>
</dbReference>
<dbReference type="GO" id="GO:0004040">
    <property type="term" value="F:amidase activity"/>
    <property type="evidence" value="ECO:0007669"/>
    <property type="project" value="InterPro"/>
</dbReference>
<dbReference type="PANTHER" id="PTHR34408:SF1">
    <property type="entry name" value="GLYCOSYL HYDROLASE FAMILY 19 DOMAIN-CONTAINING PROTEIN HI_1415"/>
    <property type="match status" value="1"/>
</dbReference>
<dbReference type="OrthoDB" id="9816557at2"/>
<dbReference type="Pfam" id="PF08239">
    <property type="entry name" value="SH3_3"/>
    <property type="match status" value="2"/>
</dbReference>
<sequence length="464" mass="50493">MDKKTIATALAMIPILGVNAGADSIETVSNPAPIQRASVKKTVTADVLNVRSGPGTTYSSIGKLYMGNVVEVISESGGWAKINYSGKTGYVSTDYLKSNESSSGGETSKPSGNQKSIQQVTSSILRVRSGAGITYSKVDTLHKGDNVTVESTENGWAKISYSGKSGYVSAVYLKFVEYVDEDSSGGSESSVIRGATVQRSSKSYSLDEMVEVQYIKAQNGGNLISRNNARTGEEVFTTYIIRNAEPRAYGKPTKDELRYYLDPANFEGYSSGLMQFVRLDRYTNTITADSLNKYFASKGTDCVFNGKGQAFIDAAKKYNIDVLYFVSHAMWETGNGKSALAKGQVVTSVDGVTLDKPVTVYNFFGIGAVDGNALEAGKLTAYKNGWTTIEKGIDGAAKWISDGYIHNSKYNQNTVYAMRWNYEYSWHQYATDVNWANGIATMMSSLMEKYGTGEGLLIDIPDYK</sequence>
<dbReference type="EMBL" id="SGJB01000015">
    <property type="protein sequence ID" value="TQQ84143.1"/>
    <property type="molecule type" value="Genomic_DNA"/>
</dbReference>
<feature type="region of interest" description="Disordered" evidence="1">
    <location>
        <begin position="98"/>
        <end position="119"/>
    </location>
</feature>
<dbReference type="RefSeq" id="WP_142536394.1">
    <property type="nucleotide sequence ID" value="NZ_SGJB01000015.1"/>
</dbReference>
<organism evidence="4 5">
    <name type="scientific">Peptacetobacter hominis</name>
    <dbReference type="NCBI Taxonomy" id="2743610"/>
    <lineage>
        <taxon>Bacteria</taxon>
        <taxon>Bacillati</taxon>
        <taxon>Bacillota</taxon>
        <taxon>Clostridia</taxon>
        <taxon>Peptostreptococcales</taxon>
        <taxon>Peptostreptococcaceae</taxon>
        <taxon>Peptacetobacter</taxon>
    </lineage>
</organism>
<keyword evidence="2" id="KW-0732">Signal</keyword>
<evidence type="ECO:0000256" key="2">
    <source>
        <dbReference type="SAM" id="SignalP"/>
    </source>
</evidence>
<protein>
    <submittedName>
        <fullName evidence="4">N-acetylglucosaminidase</fullName>
    </submittedName>
</protein>
<comment type="caution">
    <text evidence="4">The sequence shown here is derived from an EMBL/GenBank/DDBJ whole genome shotgun (WGS) entry which is preliminary data.</text>
</comment>
<dbReference type="Pfam" id="PF01832">
    <property type="entry name" value="Glucosaminidase"/>
    <property type="match status" value="1"/>
</dbReference>
<dbReference type="Proteomes" id="UP000317863">
    <property type="component" value="Unassembled WGS sequence"/>
</dbReference>
<dbReference type="InterPro" id="IPR003646">
    <property type="entry name" value="SH3-like_bac-type"/>
</dbReference>
<dbReference type="SUPFAM" id="SSF50044">
    <property type="entry name" value="SH3-domain"/>
    <property type="match status" value="1"/>
</dbReference>
<evidence type="ECO:0000313" key="4">
    <source>
        <dbReference type="EMBL" id="TQQ84143.1"/>
    </source>
</evidence>
<feature type="chain" id="PRO_5039406946" evidence="2">
    <location>
        <begin position="21"/>
        <end position="464"/>
    </location>
</feature>